<feature type="transmembrane region" description="Helical" evidence="1">
    <location>
        <begin position="116"/>
        <end position="134"/>
    </location>
</feature>
<organism evidence="2 3">
    <name type="scientific">Microbacterium testaceum</name>
    <name type="common">Aureobacterium testaceum</name>
    <name type="synonym">Brevibacterium testaceum</name>
    <dbReference type="NCBI Taxonomy" id="2033"/>
    <lineage>
        <taxon>Bacteria</taxon>
        <taxon>Bacillati</taxon>
        <taxon>Actinomycetota</taxon>
        <taxon>Actinomycetes</taxon>
        <taxon>Micrococcales</taxon>
        <taxon>Microbacteriaceae</taxon>
        <taxon>Microbacterium</taxon>
    </lineage>
</organism>
<proteinExistence type="predicted"/>
<evidence type="ECO:0000313" key="2">
    <source>
        <dbReference type="EMBL" id="PVE66047.1"/>
    </source>
</evidence>
<dbReference type="Proteomes" id="UP000244649">
    <property type="component" value="Unassembled WGS sequence"/>
</dbReference>
<reference evidence="2 3" key="1">
    <citation type="submission" date="2018-04" db="EMBL/GenBank/DDBJ databases">
        <authorList>
            <person name="Go L.Y."/>
            <person name="Mitchell J.A."/>
        </authorList>
    </citation>
    <scope>NUCLEOTIDE SEQUENCE [LARGE SCALE GENOMIC DNA]</scope>
    <source>
        <strain evidence="2 3">TPD7010</strain>
    </source>
</reference>
<evidence type="ECO:0000256" key="1">
    <source>
        <dbReference type="SAM" id="Phobius"/>
    </source>
</evidence>
<protein>
    <submittedName>
        <fullName evidence="2">Uncharacterized protein</fullName>
    </submittedName>
</protein>
<gene>
    <name evidence="2" type="ORF">DC432_12840</name>
</gene>
<name>A0A2T7W851_MICTE</name>
<comment type="caution">
    <text evidence="2">The sequence shown here is derived from an EMBL/GenBank/DDBJ whole genome shotgun (WGS) entry which is preliminary data.</text>
</comment>
<sequence length="195" mass="20017">MSSRAGRAQRAVRGAAAAAVATFVATVSHGAVDSALPSAINIAVALCLATPVCVLLAGRAMSWWRLSTAVVLSQALFHGILALDLTGGGTAATAAHHGATTMAWDAVAPAHTMHSPWMWAAHAFAAVVTIAALGRGERALQAITRFVVAVLAVLRPFRGLGVRTDAAPSAPEPLLLTRAMTVLSPMRHRGPPRAA</sequence>
<keyword evidence="1" id="KW-0812">Transmembrane</keyword>
<dbReference type="EMBL" id="QDFT01000037">
    <property type="protein sequence ID" value="PVE66047.1"/>
    <property type="molecule type" value="Genomic_DNA"/>
</dbReference>
<keyword evidence="1" id="KW-0472">Membrane</keyword>
<feature type="transmembrane region" description="Helical" evidence="1">
    <location>
        <begin position="40"/>
        <end position="58"/>
    </location>
</feature>
<feature type="transmembrane region" description="Helical" evidence="1">
    <location>
        <begin position="70"/>
        <end position="96"/>
    </location>
</feature>
<keyword evidence="1" id="KW-1133">Transmembrane helix</keyword>
<dbReference type="RefSeq" id="WP_116538215.1">
    <property type="nucleotide sequence ID" value="NZ_QDFT01000037.1"/>
</dbReference>
<evidence type="ECO:0000313" key="3">
    <source>
        <dbReference type="Proteomes" id="UP000244649"/>
    </source>
</evidence>
<dbReference type="AlphaFoldDB" id="A0A2T7W851"/>
<accession>A0A2T7W851</accession>